<evidence type="ECO:0000256" key="1">
    <source>
        <dbReference type="ARBA" id="ARBA00022679"/>
    </source>
</evidence>
<keyword evidence="1" id="KW-0808">Transferase</keyword>
<comment type="caution">
    <text evidence="3">The sequence shown here is derived from an EMBL/GenBank/DDBJ whole genome shotgun (WGS) entry which is preliminary data.</text>
</comment>
<dbReference type="EMBL" id="BNGU01000002">
    <property type="protein sequence ID" value="GHM59092.1"/>
    <property type="molecule type" value="Genomic_DNA"/>
</dbReference>
<gene>
    <name evidence="3" type="primary">ispD</name>
    <name evidence="3" type="ORF">sL5_00850</name>
</gene>
<sequence length="237" mass="26401">MTKIVVLIVAGGVGGRCKGYDLIVPKQYATIKDKPILTYTIEKFLNNKDVDLVRTVIREDHKNLYEQAVSSLPGTKLLHPIYGGKRRQDSVRFGLESIVDVSPDIVIIHDACRPFIADKTISDIISFLSKNCEITQGVVPATAVTDTIRVVVDNSIKSHVCRNTVKALQTPQAFKFNDILTCHKLAHSIDPDKEFTDDSSVMMEFNKSVAVINGDDDNLKITTKEDLYRAQVLQEVI</sequence>
<protein>
    <submittedName>
        <fullName evidence="3">2-C-methyl-D-erythritol 4-phosphate cytidylyltransferase</fullName>
    </submittedName>
</protein>
<dbReference type="Proteomes" id="UP000637906">
    <property type="component" value="Unassembled WGS sequence"/>
</dbReference>
<dbReference type="GO" id="GO:0050518">
    <property type="term" value="F:2-C-methyl-D-erythritol 4-phosphate cytidylyltransferase activity"/>
    <property type="evidence" value="ECO:0007669"/>
    <property type="project" value="TreeGrafter"/>
</dbReference>
<accession>A0A8J3HTS9</accession>
<evidence type="ECO:0000313" key="4">
    <source>
        <dbReference type="Proteomes" id="UP000637906"/>
    </source>
</evidence>
<dbReference type="InterPro" id="IPR029044">
    <property type="entry name" value="Nucleotide-diphossugar_trans"/>
</dbReference>
<dbReference type="CDD" id="cd02516">
    <property type="entry name" value="CDP-ME_synthetase"/>
    <property type="match status" value="1"/>
</dbReference>
<dbReference type="PANTHER" id="PTHR32125">
    <property type="entry name" value="2-C-METHYL-D-ERYTHRITOL 4-PHOSPHATE CYTIDYLYLTRANSFERASE, CHLOROPLASTIC"/>
    <property type="match status" value="1"/>
</dbReference>
<name>A0A8J3HTS9_9RICK</name>
<evidence type="ECO:0000313" key="3">
    <source>
        <dbReference type="EMBL" id="GHM59092.1"/>
    </source>
</evidence>
<keyword evidence="4" id="KW-1185">Reference proteome</keyword>
<evidence type="ECO:0000256" key="2">
    <source>
        <dbReference type="ARBA" id="ARBA00022695"/>
    </source>
</evidence>
<keyword evidence="2 3" id="KW-0548">Nucleotidyltransferase</keyword>
<dbReference type="Gene3D" id="3.90.550.10">
    <property type="entry name" value="Spore Coat Polysaccharide Biosynthesis Protein SpsA, Chain A"/>
    <property type="match status" value="1"/>
</dbReference>
<dbReference type="InterPro" id="IPR034683">
    <property type="entry name" value="IspD/TarI"/>
</dbReference>
<dbReference type="Pfam" id="PF01128">
    <property type="entry name" value="IspD"/>
    <property type="match status" value="1"/>
</dbReference>
<dbReference type="SUPFAM" id="SSF53448">
    <property type="entry name" value="Nucleotide-diphospho-sugar transferases"/>
    <property type="match status" value="1"/>
</dbReference>
<dbReference type="PANTHER" id="PTHR32125:SF4">
    <property type="entry name" value="2-C-METHYL-D-ERYTHRITOL 4-PHOSPHATE CYTIDYLYLTRANSFERASE, CHLOROPLASTIC"/>
    <property type="match status" value="1"/>
</dbReference>
<proteinExistence type="predicted"/>
<organism evidence="3 4">
    <name type="scientific">Candidatus Mesenet longicola</name>
    <dbReference type="NCBI Taxonomy" id="1892558"/>
    <lineage>
        <taxon>Bacteria</taxon>
        <taxon>Pseudomonadati</taxon>
        <taxon>Pseudomonadota</taxon>
        <taxon>Alphaproteobacteria</taxon>
        <taxon>Rickettsiales</taxon>
        <taxon>Anaplasmataceae</taxon>
        <taxon>Candidatus Mesenet</taxon>
    </lineage>
</organism>
<reference evidence="3 4" key="1">
    <citation type="journal article" date="2021" name="Microb. Ecol.">
        <title>Candidatus Mesenet longicola: Novel Endosymbionts of Brontispa longissima that Induce Cytoplasmic Incompatibility.</title>
        <authorList>
            <person name="Takano S."/>
            <person name="Gotoh Y."/>
            <person name="Hayashi T."/>
        </authorList>
    </citation>
    <scope>NUCLEOTIDE SEQUENCE [LARGE SCALE GENOMIC DNA]</scope>
    <source>
        <strain evidence="3">L5</strain>
    </source>
</reference>
<dbReference type="InterPro" id="IPR050088">
    <property type="entry name" value="IspD/TarI_cytidylyltransf_bact"/>
</dbReference>
<dbReference type="FunFam" id="3.90.550.10:FF:000003">
    <property type="entry name" value="2-C-methyl-D-erythritol 4-phosphate cytidylyltransferase"/>
    <property type="match status" value="1"/>
</dbReference>
<dbReference type="AlphaFoldDB" id="A0A8J3HTS9"/>